<dbReference type="EMBL" id="CP000612">
    <property type="protein sequence ID" value="ABO49030.1"/>
    <property type="molecule type" value="Genomic_DNA"/>
</dbReference>
<keyword evidence="6" id="KW-1185">Reference proteome</keyword>
<protein>
    <submittedName>
        <fullName evidence="5">Extracellular solute-binding protein, family 5</fullName>
    </submittedName>
</protein>
<dbReference type="KEGG" id="drm:Dred_0484"/>
<evidence type="ECO:0000256" key="2">
    <source>
        <dbReference type="ARBA" id="ARBA00022448"/>
    </source>
</evidence>
<dbReference type="eggNOG" id="COG0747">
    <property type="taxonomic scope" value="Bacteria"/>
</dbReference>
<evidence type="ECO:0000313" key="6">
    <source>
        <dbReference type="Proteomes" id="UP000001556"/>
    </source>
</evidence>
<dbReference type="Gene3D" id="3.90.76.10">
    <property type="entry name" value="Dipeptide-binding Protein, Domain 1"/>
    <property type="match status" value="1"/>
</dbReference>
<dbReference type="InterPro" id="IPR039424">
    <property type="entry name" value="SBP_5"/>
</dbReference>
<dbReference type="GO" id="GO:0043190">
    <property type="term" value="C:ATP-binding cassette (ABC) transporter complex"/>
    <property type="evidence" value="ECO:0007669"/>
    <property type="project" value="InterPro"/>
</dbReference>
<dbReference type="Pfam" id="PF00496">
    <property type="entry name" value="SBP_bac_5"/>
    <property type="match status" value="1"/>
</dbReference>
<dbReference type="AlphaFoldDB" id="A4J1S7"/>
<sequence>MKNKLFQLAFLFLFLSFFSVVVNYDKGASPTFFKKEIPQQIDITYALAEPLKSLDPAEANNMSEAKVLSNIFEGLVRYQSGTSEIEPCLATHWELSKDGCSWVFHLRKNVTFHDGTPFNAQAVKISIERQLPPQKKDTMSYGSFTFGMLKKIEVIDNYTINFLLTTPYSPFLRNLAMPWAAPIISPSSLKNLGNDKMLLAGTGPFYLADWRNGAPILLANEKYWDKKPFIKSLSFLPQSPQQRLASLNKGTVEMADVSGLPGDTIKAQNVITTSQSSASLSYLGMFNNRPPFNNDKVRRALCMAIDTRELTKNIFGDQSLAANSILPPEILGYNKNLRPYFGGPEKAKALLSQYGYTEGLDITLITYNTPRPYNPLGGTELATTIKKQLAKAGIRVNVKVYPWHEFKSALRKQEGDAFLFGWVSDNLDPDNFLYTLLASDEITKTNLTHYKNSEVDRLISAAQREQDEKIRKRLYYHAQQIMLQDTPMVFLNYGQDKIALTKNIQNLKLNPFGIPLFAKAYIQ</sequence>
<comment type="similarity">
    <text evidence="1">Belongs to the bacterial solute-binding protein 5 family.</text>
</comment>
<dbReference type="RefSeq" id="WP_011876867.1">
    <property type="nucleotide sequence ID" value="NC_009253.1"/>
</dbReference>
<dbReference type="GO" id="GO:0042597">
    <property type="term" value="C:periplasmic space"/>
    <property type="evidence" value="ECO:0007669"/>
    <property type="project" value="UniProtKB-ARBA"/>
</dbReference>
<dbReference type="PANTHER" id="PTHR30290:SF9">
    <property type="entry name" value="OLIGOPEPTIDE-BINDING PROTEIN APPA"/>
    <property type="match status" value="1"/>
</dbReference>
<dbReference type="CDD" id="cd08493">
    <property type="entry name" value="PBP2_DppA_like"/>
    <property type="match status" value="1"/>
</dbReference>
<organism evidence="5 6">
    <name type="scientific">Desulforamulus reducens (strain ATCC BAA-1160 / DSM 100696 / MI-1)</name>
    <name type="common">Desulfotomaculum reducens</name>
    <dbReference type="NCBI Taxonomy" id="349161"/>
    <lineage>
        <taxon>Bacteria</taxon>
        <taxon>Bacillati</taxon>
        <taxon>Bacillota</taxon>
        <taxon>Clostridia</taxon>
        <taxon>Eubacteriales</taxon>
        <taxon>Peptococcaceae</taxon>
        <taxon>Desulforamulus</taxon>
    </lineage>
</organism>
<dbReference type="OrthoDB" id="137511at2"/>
<dbReference type="STRING" id="349161.Dred_0484"/>
<evidence type="ECO:0000313" key="5">
    <source>
        <dbReference type="EMBL" id="ABO49030.1"/>
    </source>
</evidence>
<dbReference type="HOGENOM" id="CLU_017028_7_0_9"/>
<feature type="domain" description="Solute-binding protein family 5" evidence="4">
    <location>
        <begin position="84"/>
        <end position="441"/>
    </location>
</feature>
<dbReference type="PANTHER" id="PTHR30290">
    <property type="entry name" value="PERIPLASMIC BINDING COMPONENT OF ABC TRANSPORTER"/>
    <property type="match status" value="1"/>
</dbReference>
<accession>A4J1S7</accession>
<evidence type="ECO:0000259" key="4">
    <source>
        <dbReference type="Pfam" id="PF00496"/>
    </source>
</evidence>
<dbReference type="InterPro" id="IPR030678">
    <property type="entry name" value="Peptide/Ni-bd"/>
</dbReference>
<dbReference type="Gene3D" id="3.40.190.10">
    <property type="entry name" value="Periplasmic binding protein-like II"/>
    <property type="match status" value="1"/>
</dbReference>
<dbReference type="GO" id="GO:0015833">
    <property type="term" value="P:peptide transport"/>
    <property type="evidence" value="ECO:0007669"/>
    <property type="project" value="TreeGrafter"/>
</dbReference>
<gene>
    <name evidence="5" type="ordered locus">Dred_0484</name>
</gene>
<dbReference type="PIRSF" id="PIRSF002741">
    <property type="entry name" value="MppA"/>
    <property type="match status" value="1"/>
</dbReference>
<evidence type="ECO:0000256" key="3">
    <source>
        <dbReference type="ARBA" id="ARBA00022729"/>
    </source>
</evidence>
<dbReference type="SUPFAM" id="SSF53850">
    <property type="entry name" value="Periplasmic binding protein-like II"/>
    <property type="match status" value="1"/>
</dbReference>
<name>A4J1S7_DESRM</name>
<dbReference type="Proteomes" id="UP000001556">
    <property type="component" value="Chromosome"/>
</dbReference>
<dbReference type="GO" id="GO:1904680">
    <property type="term" value="F:peptide transmembrane transporter activity"/>
    <property type="evidence" value="ECO:0007669"/>
    <property type="project" value="TreeGrafter"/>
</dbReference>
<proteinExistence type="inferred from homology"/>
<keyword evidence="3" id="KW-0732">Signal</keyword>
<dbReference type="InterPro" id="IPR000914">
    <property type="entry name" value="SBP_5_dom"/>
</dbReference>
<keyword evidence="2" id="KW-0813">Transport</keyword>
<dbReference type="Gene3D" id="3.10.105.10">
    <property type="entry name" value="Dipeptide-binding Protein, Domain 3"/>
    <property type="match status" value="1"/>
</dbReference>
<reference evidence="5 6" key="1">
    <citation type="submission" date="2007-03" db="EMBL/GenBank/DDBJ databases">
        <title>Complete sequence of Desulfotomaculum reducens MI-1.</title>
        <authorList>
            <consortium name="US DOE Joint Genome Institute"/>
            <person name="Copeland A."/>
            <person name="Lucas S."/>
            <person name="Lapidus A."/>
            <person name="Barry K."/>
            <person name="Detter J.C."/>
            <person name="Glavina del Rio T."/>
            <person name="Hammon N."/>
            <person name="Israni S."/>
            <person name="Dalin E."/>
            <person name="Tice H."/>
            <person name="Pitluck S."/>
            <person name="Sims D."/>
            <person name="Brettin T."/>
            <person name="Bruce D."/>
            <person name="Han C."/>
            <person name="Tapia R."/>
            <person name="Schmutz J."/>
            <person name="Larimer F."/>
            <person name="Land M."/>
            <person name="Hauser L."/>
            <person name="Kyrpides N."/>
            <person name="Kim E."/>
            <person name="Tebo B.M."/>
            <person name="Richardson P."/>
        </authorList>
    </citation>
    <scope>NUCLEOTIDE SEQUENCE [LARGE SCALE GENOMIC DNA]</scope>
    <source>
        <strain evidence="5 6">MI-1</strain>
    </source>
</reference>
<evidence type="ECO:0000256" key="1">
    <source>
        <dbReference type="ARBA" id="ARBA00005695"/>
    </source>
</evidence>